<evidence type="ECO:0000256" key="4">
    <source>
        <dbReference type="ARBA" id="ARBA00023136"/>
    </source>
</evidence>
<evidence type="ECO:0000256" key="3">
    <source>
        <dbReference type="ARBA" id="ARBA00022989"/>
    </source>
</evidence>
<dbReference type="InParanoid" id="G8ZZM4"/>
<dbReference type="GO" id="GO:0003865">
    <property type="term" value="F:3-oxo-5-alpha-steroid 4-dehydrogenase activity"/>
    <property type="evidence" value="ECO:0007669"/>
    <property type="project" value="TreeGrafter"/>
</dbReference>
<dbReference type="GO" id="GO:0006488">
    <property type="term" value="P:dolichol-linked oligosaccharide biosynthetic process"/>
    <property type="evidence" value="ECO:0007669"/>
    <property type="project" value="UniProtKB-UniRule"/>
</dbReference>
<feature type="transmembrane region" description="Helical" evidence="5">
    <location>
        <begin position="121"/>
        <end position="140"/>
    </location>
</feature>
<gene>
    <name evidence="7" type="primary">TDEL0H02090</name>
    <name evidence="7" type="ORF">TDEL_0H02090</name>
</gene>
<dbReference type="PANTHER" id="PTHR14624">
    <property type="entry name" value="DFG10 PROTEIN"/>
    <property type="match status" value="1"/>
</dbReference>
<dbReference type="PANTHER" id="PTHR14624:SF0">
    <property type="entry name" value="POLYPRENOL REDUCTASE"/>
    <property type="match status" value="1"/>
</dbReference>
<comment type="function">
    <text evidence="5">Plays a key role in early steps of protein N-linked glycosylation by being involved in the conversion of polyprenol into dolichol. Acts as a polyprenal reductase that mediates the reduction of polyprenal into dolichal in a NADP-dependent mechanism. Dolichols are required for the synthesis of dolichol-linked monosaccharides and the oligosaccharide precursor used for N-glycosylation.</text>
</comment>
<comment type="similarity">
    <text evidence="5">Belongs to the steroid 5-alpha reductase family. Polyprenal reductase subfamily.</text>
</comment>
<organism evidence="7 8">
    <name type="scientific">Torulaspora delbrueckii</name>
    <name type="common">Yeast</name>
    <name type="synonym">Candida colliculosa</name>
    <dbReference type="NCBI Taxonomy" id="4950"/>
    <lineage>
        <taxon>Eukaryota</taxon>
        <taxon>Fungi</taxon>
        <taxon>Dikarya</taxon>
        <taxon>Ascomycota</taxon>
        <taxon>Saccharomycotina</taxon>
        <taxon>Saccharomycetes</taxon>
        <taxon>Saccharomycetales</taxon>
        <taxon>Saccharomycetaceae</taxon>
        <taxon>Torulaspora</taxon>
    </lineage>
</organism>
<dbReference type="InterPro" id="IPR001104">
    <property type="entry name" value="3-oxo-5_a-steroid_4-DH_C"/>
</dbReference>
<keyword evidence="3 5" id="KW-1133">Transmembrane helix</keyword>
<accession>G8ZZM4</accession>
<evidence type="ECO:0000313" key="7">
    <source>
        <dbReference type="EMBL" id="CCE94068.1"/>
    </source>
</evidence>
<protein>
    <recommendedName>
        <fullName evidence="5">Polyprenal reductase</fullName>
        <ecNumber evidence="5">1.3.1.94</ecNumber>
    </recommendedName>
</protein>
<evidence type="ECO:0000313" key="8">
    <source>
        <dbReference type="Proteomes" id="UP000005627"/>
    </source>
</evidence>
<dbReference type="FunCoup" id="G8ZZM4">
    <property type="interactions" value="383"/>
</dbReference>
<evidence type="ECO:0000256" key="2">
    <source>
        <dbReference type="ARBA" id="ARBA00022692"/>
    </source>
</evidence>
<dbReference type="GO" id="GO:0016095">
    <property type="term" value="P:polyprenol catabolic process"/>
    <property type="evidence" value="ECO:0007669"/>
    <property type="project" value="UniProtKB-UniRule"/>
</dbReference>
<dbReference type="OrthoDB" id="541710at2759"/>
<comment type="pathway">
    <text evidence="5">Protein modification; protein glycosylation.</text>
</comment>
<dbReference type="AlphaFoldDB" id="G8ZZM4"/>
<dbReference type="GO" id="GO:0043048">
    <property type="term" value="P:dolichyl monophosphate biosynthetic process"/>
    <property type="evidence" value="ECO:0007669"/>
    <property type="project" value="EnsemblFungi"/>
</dbReference>
<keyword evidence="8" id="KW-1185">Reference proteome</keyword>
<dbReference type="GO" id="GO:0102389">
    <property type="term" value="F:polyprenol reductase activity"/>
    <property type="evidence" value="ECO:0007669"/>
    <property type="project" value="UniProtKB-UniRule"/>
</dbReference>
<feature type="domain" description="3-oxo-5-alpha-steroid 4-dehydrogenase C-terminal" evidence="6">
    <location>
        <begin position="153"/>
        <end position="253"/>
    </location>
</feature>
<comment type="subcellular location">
    <subcellularLocation>
        <location evidence="1">Endomembrane system</location>
        <topology evidence="1">Multi-pass membrane protein</topology>
    </subcellularLocation>
    <subcellularLocation>
        <location evidence="5">Endoplasmic reticulum membrane</location>
    </subcellularLocation>
</comment>
<dbReference type="GO" id="GO:0005789">
    <property type="term" value="C:endoplasmic reticulum membrane"/>
    <property type="evidence" value="ECO:0007669"/>
    <property type="project" value="UniProtKB-SubCell"/>
</dbReference>
<name>G8ZZM4_TORDE</name>
<sequence>MDAEDSISRYVIIGYRLTFLVGLSSVAVANYLLPELLQYGKTFVPDNPHRKDAPLWQRLFYATVPKGRFAHFYYLSTFLSMINLYSYHGSPIAWLILFHSVRRAYETTYVSKYTPTSRMHWSHYVVGIWFYSVLNLMINIKLHQGAVSSALKPVPFLIFCFASWDQYKNHRILSRLVKYSLPTEGLFQIVCCPHYLDEVLIYASLIPYNWEFSWLLIWVFTNLSVSARENKNYYDHRFPKARVPQYAIIPLVL</sequence>
<keyword evidence="5" id="KW-0256">Endoplasmic reticulum</keyword>
<dbReference type="GO" id="GO:0007124">
    <property type="term" value="P:pseudohyphal growth"/>
    <property type="evidence" value="ECO:0007669"/>
    <property type="project" value="EnsemblFungi"/>
</dbReference>
<dbReference type="GeneID" id="11501232"/>
<feature type="transmembrane region" description="Helical" evidence="5">
    <location>
        <begin position="208"/>
        <end position="227"/>
    </location>
</feature>
<evidence type="ECO:0000256" key="1">
    <source>
        <dbReference type="ARBA" id="ARBA00004127"/>
    </source>
</evidence>
<feature type="transmembrane region" description="Helical" evidence="5">
    <location>
        <begin position="72"/>
        <end position="100"/>
    </location>
</feature>
<dbReference type="eggNOG" id="KOG1640">
    <property type="taxonomic scope" value="Eukaryota"/>
</dbReference>
<keyword evidence="4 5" id="KW-0472">Membrane</keyword>
<dbReference type="PROSITE" id="PS50244">
    <property type="entry name" value="S5A_REDUCTASE"/>
    <property type="match status" value="1"/>
</dbReference>
<proteinExistence type="inferred from homology"/>
<dbReference type="Pfam" id="PF02544">
    <property type="entry name" value="Steroid_dh"/>
    <property type="match status" value="1"/>
</dbReference>
<keyword evidence="5" id="KW-0521">NADP</keyword>
<dbReference type="EMBL" id="HE616749">
    <property type="protein sequence ID" value="CCE94068.1"/>
    <property type="molecule type" value="Genomic_DNA"/>
</dbReference>
<dbReference type="RefSeq" id="XP_003683279.1">
    <property type="nucleotide sequence ID" value="XM_003683231.1"/>
</dbReference>
<dbReference type="STRING" id="1076872.G8ZZM4"/>
<dbReference type="UniPathway" id="UPA00378"/>
<dbReference type="EC" id="1.3.1.94" evidence="5"/>
<keyword evidence="5" id="KW-0560">Oxidoreductase</keyword>
<evidence type="ECO:0000256" key="5">
    <source>
        <dbReference type="RuleBase" id="RU367081"/>
    </source>
</evidence>
<feature type="transmembrane region" description="Helical" evidence="5">
    <location>
        <begin position="12"/>
        <end position="33"/>
    </location>
</feature>
<dbReference type="Proteomes" id="UP000005627">
    <property type="component" value="Chromosome 8"/>
</dbReference>
<reference evidence="7 8" key="1">
    <citation type="journal article" date="2011" name="Proc. Natl. Acad. Sci. U.S.A.">
        <title>Evolutionary erosion of yeast sex chromosomes by mating-type switching accidents.</title>
        <authorList>
            <person name="Gordon J.L."/>
            <person name="Armisen D."/>
            <person name="Proux-Wera E."/>
            <person name="Oheigeartaigh S.S."/>
            <person name="Byrne K.P."/>
            <person name="Wolfe K.H."/>
        </authorList>
    </citation>
    <scope>NUCLEOTIDE SEQUENCE [LARGE SCALE GENOMIC DNA]</scope>
    <source>
        <strain evidence="8">ATCC 10662 / CBS 1146 / NBRC 0425 / NCYC 2629 / NRRL Y-866</strain>
    </source>
</reference>
<comment type="catalytic activity">
    <reaction evidence="5">
        <text>a di-trans,poly-cis-dolichal + NADP(+) = a di-trans,poly-cis-polyprenal + NADPH + H(+)</text>
        <dbReference type="Rhea" id="RHEA:80727"/>
        <dbReference type="Rhea" id="RHEA-COMP:19536"/>
        <dbReference type="Rhea" id="RHEA-COMP:19537"/>
        <dbReference type="ChEBI" id="CHEBI:15378"/>
        <dbReference type="ChEBI" id="CHEBI:57783"/>
        <dbReference type="ChEBI" id="CHEBI:58349"/>
        <dbReference type="ChEBI" id="CHEBI:231623"/>
        <dbReference type="ChEBI" id="CHEBI:231637"/>
        <dbReference type="EC" id="1.3.1.94"/>
    </reaction>
    <physiologicalReaction direction="right-to-left" evidence="5">
        <dbReference type="Rhea" id="RHEA:80729"/>
    </physiologicalReaction>
</comment>
<evidence type="ECO:0000259" key="6">
    <source>
        <dbReference type="Pfam" id="PF02544"/>
    </source>
</evidence>
<keyword evidence="2 5" id="KW-0812">Transmembrane</keyword>
<dbReference type="InterPro" id="IPR039698">
    <property type="entry name" value="Dfg10/SRD5A3"/>
</dbReference>
<dbReference type="GO" id="GO:0160198">
    <property type="term" value="F:polyprenal reductase activity"/>
    <property type="evidence" value="ECO:0007669"/>
    <property type="project" value="UniProtKB-EC"/>
</dbReference>
<dbReference type="KEGG" id="tdl:TDEL_0H02090"/>
<dbReference type="HOGENOM" id="CLU_044409_0_0_1"/>